<dbReference type="eggNOG" id="KOG2177">
    <property type="taxonomic scope" value="Eukaryota"/>
</dbReference>
<dbReference type="InterPro" id="IPR001258">
    <property type="entry name" value="NHL_repeat"/>
</dbReference>
<dbReference type="SUPFAM" id="SSF57845">
    <property type="entry name" value="B-box zinc-binding domain"/>
    <property type="match status" value="1"/>
</dbReference>
<proteinExistence type="inferred from homology"/>
<dbReference type="EC" id="2.3.2.27" evidence="3"/>
<dbReference type="InterPro" id="IPR000315">
    <property type="entry name" value="Znf_B-box"/>
</dbReference>
<keyword evidence="11" id="KW-0175">Coiled coil</keyword>
<dbReference type="Gene3D" id="3.30.40.10">
    <property type="entry name" value="Zinc/RING finger domain, C3HC4 (zinc finger)"/>
    <property type="match status" value="1"/>
</dbReference>
<dbReference type="PROSITE" id="PS50119">
    <property type="entry name" value="ZF_BBOX"/>
    <property type="match status" value="1"/>
</dbReference>
<evidence type="ECO:0000313" key="15">
    <source>
        <dbReference type="EMBL" id="EEN60107.1"/>
    </source>
</evidence>
<gene>
    <name evidence="15" type="ORF">BRAFLDRAFT_71615</name>
</gene>
<feature type="repeat" description="NHL" evidence="10">
    <location>
        <begin position="385"/>
        <end position="425"/>
    </location>
</feature>
<dbReference type="GO" id="GO:0008270">
    <property type="term" value="F:zinc ion binding"/>
    <property type="evidence" value="ECO:0007669"/>
    <property type="project" value="UniProtKB-KW"/>
</dbReference>
<dbReference type="Pfam" id="PF13445">
    <property type="entry name" value="zf-RING_UBOX"/>
    <property type="match status" value="1"/>
</dbReference>
<feature type="domain" description="RING-type" evidence="13">
    <location>
        <begin position="18"/>
        <end position="58"/>
    </location>
</feature>
<evidence type="ECO:0000256" key="6">
    <source>
        <dbReference type="ARBA" id="ARBA00022737"/>
    </source>
</evidence>
<dbReference type="InterPro" id="IPR001841">
    <property type="entry name" value="Znf_RING"/>
</dbReference>
<name>C3YHX0_BRAFL</name>
<reference evidence="15" key="1">
    <citation type="journal article" date="2008" name="Nature">
        <title>The amphioxus genome and the evolution of the chordate karyotype.</title>
        <authorList>
            <consortium name="US DOE Joint Genome Institute (JGI-PGF)"/>
            <person name="Putnam N.H."/>
            <person name="Butts T."/>
            <person name="Ferrier D.E.K."/>
            <person name="Furlong R.F."/>
            <person name="Hellsten U."/>
            <person name="Kawashima T."/>
            <person name="Robinson-Rechavi M."/>
            <person name="Shoguchi E."/>
            <person name="Terry A."/>
            <person name="Yu J.-K."/>
            <person name="Benito-Gutierrez E.L."/>
            <person name="Dubchak I."/>
            <person name="Garcia-Fernandez J."/>
            <person name="Gibson-Brown J.J."/>
            <person name="Grigoriev I.V."/>
            <person name="Horton A.C."/>
            <person name="de Jong P.J."/>
            <person name="Jurka J."/>
            <person name="Kapitonov V.V."/>
            <person name="Kohara Y."/>
            <person name="Kuroki Y."/>
            <person name="Lindquist E."/>
            <person name="Lucas S."/>
            <person name="Osoegawa K."/>
            <person name="Pennacchio L.A."/>
            <person name="Salamov A.A."/>
            <person name="Satou Y."/>
            <person name="Sauka-Spengler T."/>
            <person name="Schmutz J."/>
            <person name="Shin-I T."/>
            <person name="Toyoda A."/>
            <person name="Bronner-Fraser M."/>
            <person name="Fujiyama A."/>
            <person name="Holland L.Z."/>
            <person name="Holland P.W.H."/>
            <person name="Satoh N."/>
            <person name="Rokhsar D.S."/>
        </authorList>
    </citation>
    <scope>NUCLEOTIDE SEQUENCE [LARGE SCALE GENOMIC DNA]</scope>
    <source>
        <strain evidence="15">S238N-H82</strain>
        <tissue evidence="15">Testes</tissue>
    </source>
</reference>
<dbReference type="InParanoid" id="C3YHX0"/>
<dbReference type="Pfam" id="PF00643">
    <property type="entry name" value="zf-B_box"/>
    <property type="match status" value="1"/>
</dbReference>
<evidence type="ECO:0000256" key="10">
    <source>
        <dbReference type="PROSITE-ProRule" id="PRU00504"/>
    </source>
</evidence>
<dbReference type="InterPro" id="IPR027370">
    <property type="entry name" value="Znf-RING_euk"/>
</dbReference>
<evidence type="ECO:0000256" key="2">
    <source>
        <dbReference type="ARBA" id="ARBA00008518"/>
    </source>
</evidence>
<feature type="region of interest" description="Disordered" evidence="12">
    <location>
        <begin position="366"/>
        <end position="387"/>
    </location>
</feature>
<keyword evidence="6" id="KW-0677">Repeat</keyword>
<evidence type="ECO:0000256" key="4">
    <source>
        <dbReference type="ARBA" id="ARBA00022553"/>
    </source>
</evidence>
<protein>
    <recommendedName>
        <fullName evidence="3">RING-type E3 ubiquitin transferase</fullName>
        <ecNumber evidence="3">2.3.2.27</ecNumber>
    </recommendedName>
</protein>
<feature type="domain" description="B box-type" evidence="14">
    <location>
        <begin position="99"/>
        <end position="140"/>
    </location>
</feature>
<dbReference type="InterPro" id="IPR011042">
    <property type="entry name" value="6-blade_b-propeller_TolB-like"/>
</dbReference>
<evidence type="ECO:0000256" key="9">
    <source>
        <dbReference type="PROSITE-ProRule" id="PRU00024"/>
    </source>
</evidence>
<dbReference type="FunFam" id="3.30.160.60:FF:002399">
    <property type="entry name" value="Predicted protein"/>
    <property type="match status" value="1"/>
</dbReference>
<feature type="repeat" description="NHL" evidence="10">
    <location>
        <begin position="579"/>
        <end position="622"/>
    </location>
</feature>
<dbReference type="SUPFAM" id="SSF63829">
    <property type="entry name" value="Calcium-dependent phosphotriesterase"/>
    <property type="match status" value="1"/>
</dbReference>
<comment type="similarity">
    <text evidence="2">Belongs to the TRIM/RBCC family.</text>
</comment>
<feature type="coiled-coil region" evidence="11">
    <location>
        <begin position="191"/>
        <end position="247"/>
    </location>
</feature>
<keyword evidence="4" id="KW-0597">Phosphoprotein</keyword>
<dbReference type="EMBL" id="GG666514">
    <property type="protein sequence ID" value="EEN60107.1"/>
    <property type="molecule type" value="Genomic_DNA"/>
</dbReference>
<dbReference type="InterPro" id="IPR017907">
    <property type="entry name" value="Znf_RING_CS"/>
</dbReference>
<dbReference type="PROSITE" id="PS50089">
    <property type="entry name" value="ZF_RING_2"/>
    <property type="match status" value="1"/>
</dbReference>
<sequence>MGSAPSGLKREVHEELSCSICLELFTRPKVLPCQHTFCQDCLCNLAGRGGTFQCPNCRQQVRLPFQGVAGLPDHLMAANMCEKLQKQEKHLEETREQPQSGNRCSFHPSEEVKLYCKQCNVPVCSECCEEGHDGHPTTGLRKAAQERRSTVQPLINEGRNIMENYLSFLKGLVEKEKALVEKKQQTGNSIIQTYNQMVQKLTERKDHLLSESQQSHREDLDRMQTERDRVLADVNELSAACDRAEQKLQQGWVELLSQQTALTEVVGKYRGKAAPTPVQTQPAVFQPTDSPVPVLGHVRVQFLPSSPIPATIQVAPTPIPAAPAPITAASAPIPAAPTPITAVALAPIPAGHRLIPEAPAFSNGAAGGTGHYHGNQTHQPQKVTFGGGGSGTGQFWYPVGVTVSDEGEIFVADKWNQRIQVFTLQGTFVRQFPTVVSGGQKMDLYDVAMDREGNLWVVGCDGSLVSSTTKSDEFAVQYNKQGRVLKKTDLQKSEWIRGVAGDTRRNHILITQTMGEWHYQRHRGKVMVYRSDGTLMKTVGRQQGMKEPWYITVDRKGNILVSDNMNHCVYVYKEDGQFLFQFGGEGSGEGQLYKPHGICTDRAGNIIVADTGNRRVEMFDKNRKFLKHITTDMEKPEAVAMFIREVGGYSFLYADIFMTREEFEEMFDLTLYEKVRKKYHAEGAFPHLYDKVKPEVDVFAIGRQCAEDFDK</sequence>
<keyword evidence="7 9" id="KW-0863">Zinc-finger</keyword>
<dbReference type="Gene3D" id="3.30.160.60">
    <property type="entry name" value="Classic Zinc Finger"/>
    <property type="match status" value="1"/>
</dbReference>
<dbReference type="SUPFAM" id="SSF57850">
    <property type="entry name" value="RING/U-box"/>
    <property type="match status" value="1"/>
</dbReference>
<keyword evidence="8" id="KW-0862">Zinc</keyword>
<dbReference type="Pfam" id="PF17170">
    <property type="entry name" value="DUF5128"/>
    <property type="match status" value="1"/>
</dbReference>
<dbReference type="PANTHER" id="PTHR24104">
    <property type="entry name" value="E3 UBIQUITIN-PROTEIN LIGASE NHLRC1-RELATED"/>
    <property type="match status" value="1"/>
</dbReference>
<evidence type="ECO:0000256" key="11">
    <source>
        <dbReference type="SAM" id="Coils"/>
    </source>
</evidence>
<dbReference type="Gene3D" id="2.120.10.30">
    <property type="entry name" value="TolB, C-terminal domain"/>
    <property type="match status" value="1"/>
</dbReference>
<dbReference type="PANTHER" id="PTHR24104:SF50">
    <property type="entry name" value="SMP-30_GLUCONOLACTONASE_LRE-LIKE REGION DOMAIN-CONTAINING PROTEIN"/>
    <property type="match status" value="1"/>
</dbReference>
<comment type="catalytic activity">
    <reaction evidence="1">
        <text>S-ubiquitinyl-[E2 ubiquitin-conjugating enzyme]-L-cysteine + [acceptor protein]-L-lysine = [E2 ubiquitin-conjugating enzyme]-L-cysteine + N(6)-ubiquitinyl-[acceptor protein]-L-lysine.</text>
        <dbReference type="EC" id="2.3.2.27"/>
    </reaction>
</comment>
<dbReference type="SMART" id="SM00184">
    <property type="entry name" value="RING"/>
    <property type="match status" value="1"/>
</dbReference>
<dbReference type="Pfam" id="PF01436">
    <property type="entry name" value="NHL"/>
    <property type="match status" value="1"/>
</dbReference>
<organism>
    <name type="scientific">Branchiostoma floridae</name>
    <name type="common">Florida lancelet</name>
    <name type="synonym">Amphioxus</name>
    <dbReference type="NCBI Taxonomy" id="7739"/>
    <lineage>
        <taxon>Eukaryota</taxon>
        <taxon>Metazoa</taxon>
        <taxon>Chordata</taxon>
        <taxon>Cephalochordata</taxon>
        <taxon>Leptocardii</taxon>
        <taxon>Amphioxiformes</taxon>
        <taxon>Branchiostomatidae</taxon>
        <taxon>Branchiostoma</taxon>
    </lineage>
</organism>
<evidence type="ECO:0000256" key="3">
    <source>
        <dbReference type="ARBA" id="ARBA00012483"/>
    </source>
</evidence>
<evidence type="ECO:0000256" key="8">
    <source>
        <dbReference type="ARBA" id="ARBA00022833"/>
    </source>
</evidence>
<dbReference type="InterPro" id="IPR050952">
    <property type="entry name" value="TRIM-NHL_E3_ligases"/>
</dbReference>
<evidence type="ECO:0000256" key="1">
    <source>
        <dbReference type="ARBA" id="ARBA00000900"/>
    </source>
</evidence>
<dbReference type="AlphaFoldDB" id="C3YHX0"/>
<dbReference type="eggNOG" id="KOG1262">
    <property type="taxonomic scope" value="Eukaryota"/>
</dbReference>
<accession>C3YHX0</accession>
<dbReference type="GO" id="GO:0061630">
    <property type="term" value="F:ubiquitin protein ligase activity"/>
    <property type="evidence" value="ECO:0007669"/>
    <property type="project" value="UniProtKB-EC"/>
</dbReference>
<keyword evidence="5" id="KW-0479">Metal-binding</keyword>
<evidence type="ECO:0000256" key="5">
    <source>
        <dbReference type="ARBA" id="ARBA00022723"/>
    </source>
</evidence>
<dbReference type="SMART" id="SM00336">
    <property type="entry name" value="BBOX"/>
    <property type="match status" value="1"/>
</dbReference>
<dbReference type="CDD" id="cd05819">
    <property type="entry name" value="NHL"/>
    <property type="match status" value="1"/>
</dbReference>
<evidence type="ECO:0000256" key="7">
    <source>
        <dbReference type="ARBA" id="ARBA00022771"/>
    </source>
</evidence>
<dbReference type="PROSITE" id="PS51125">
    <property type="entry name" value="NHL"/>
    <property type="match status" value="3"/>
</dbReference>
<evidence type="ECO:0000256" key="12">
    <source>
        <dbReference type="SAM" id="MobiDB-lite"/>
    </source>
</evidence>
<feature type="repeat" description="NHL" evidence="10">
    <location>
        <begin position="548"/>
        <end position="575"/>
    </location>
</feature>
<evidence type="ECO:0000259" key="13">
    <source>
        <dbReference type="PROSITE" id="PS50089"/>
    </source>
</evidence>
<evidence type="ECO:0000259" key="14">
    <source>
        <dbReference type="PROSITE" id="PS50119"/>
    </source>
</evidence>
<dbReference type="InterPro" id="IPR013083">
    <property type="entry name" value="Znf_RING/FYVE/PHD"/>
</dbReference>
<dbReference type="PROSITE" id="PS00518">
    <property type="entry name" value="ZF_RING_1"/>
    <property type="match status" value="1"/>
</dbReference>